<evidence type="ECO:0000313" key="2">
    <source>
        <dbReference type="Proteomes" id="UP001595616"/>
    </source>
</evidence>
<dbReference type="Pfam" id="PF08811">
    <property type="entry name" value="DUF1800"/>
    <property type="match status" value="1"/>
</dbReference>
<sequence>MKNFGSVSIDKFQGKLDDDAIKHLLSRTLFGFSPKNITQFSGNTLTQAIDAIIKKSPTALPPINYYESVTKDTTGVALGQTWVNATYGDGTINTRRKISLKAWWMQLMLNQETTINEKMILFWQNHFSTELNSYGDARMGYKFLEVIRKNALGDFKSMVKEITLDPAMLLYLNGNSNTKTAPDENYGRELQELFTLGKGPNSKYTESDVKMAAKVLTGYRVLREPVSSYFDSTKHDTTDKTFSDFFGNKVIKGQSGDAGKNELDELLTMIFATNEVSLYIMRRLYIFFFYYDITDEVEKNFIVPLAKIFKDSNYEILPVLKVMFASKHFFDLELRGCLIKSPVDHLVGSMKLLEPSWPVFQNFIYESYLLANDLVAVTDKGQQSLLDPPNVAGWPAYYQAPVFHEIWINASTLPERAKFTDNMIAKGLKRNNQAIVFDSFSMAKKLKKPADPNALISELVFLFFHVPLSPKLLLDLKKDILLEGQASDYYWTEIWDEAINKPTNASLAMVTTRLKKLITYLMDLPEFQLS</sequence>
<dbReference type="InterPro" id="IPR014917">
    <property type="entry name" value="DUF1800"/>
</dbReference>
<reference evidence="2" key="1">
    <citation type="journal article" date="2019" name="Int. J. Syst. Evol. Microbiol.">
        <title>The Global Catalogue of Microorganisms (GCM) 10K type strain sequencing project: providing services to taxonomists for standard genome sequencing and annotation.</title>
        <authorList>
            <consortium name="The Broad Institute Genomics Platform"/>
            <consortium name="The Broad Institute Genome Sequencing Center for Infectious Disease"/>
            <person name="Wu L."/>
            <person name="Ma J."/>
        </authorList>
    </citation>
    <scope>NUCLEOTIDE SEQUENCE [LARGE SCALE GENOMIC DNA]</scope>
    <source>
        <strain evidence="2">CECT 7956</strain>
    </source>
</reference>
<name>A0ABV7YVR5_9BACT</name>
<dbReference type="Proteomes" id="UP001595616">
    <property type="component" value="Unassembled WGS sequence"/>
</dbReference>
<keyword evidence="2" id="KW-1185">Reference proteome</keyword>
<proteinExistence type="predicted"/>
<organism evidence="1 2">
    <name type="scientific">Lacihabitans lacunae</name>
    <dbReference type="NCBI Taxonomy" id="1028214"/>
    <lineage>
        <taxon>Bacteria</taxon>
        <taxon>Pseudomonadati</taxon>
        <taxon>Bacteroidota</taxon>
        <taxon>Cytophagia</taxon>
        <taxon>Cytophagales</taxon>
        <taxon>Leadbetterellaceae</taxon>
        <taxon>Lacihabitans</taxon>
    </lineage>
</organism>
<comment type="caution">
    <text evidence="1">The sequence shown here is derived from an EMBL/GenBank/DDBJ whole genome shotgun (WGS) entry which is preliminary data.</text>
</comment>
<protein>
    <submittedName>
        <fullName evidence="1">DUF1800 family protein</fullName>
    </submittedName>
</protein>
<accession>A0ABV7YVR5</accession>
<dbReference type="RefSeq" id="WP_379837507.1">
    <property type="nucleotide sequence ID" value="NZ_JBHRYQ010000001.1"/>
</dbReference>
<gene>
    <name evidence="1" type="ORF">ACFOOI_09805</name>
</gene>
<evidence type="ECO:0000313" key="1">
    <source>
        <dbReference type="EMBL" id="MFC3810947.1"/>
    </source>
</evidence>
<dbReference type="EMBL" id="JBHRYQ010000001">
    <property type="protein sequence ID" value="MFC3810947.1"/>
    <property type="molecule type" value="Genomic_DNA"/>
</dbReference>